<dbReference type="InterPro" id="IPR029044">
    <property type="entry name" value="Nucleotide-diphossugar_trans"/>
</dbReference>
<keyword evidence="3" id="KW-0808">Transferase</keyword>
<dbReference type="Proteomes" id="UP001162640">
    <property type="component" value="Unassembled WGS sequence"/>
</dbReference>
<comment type="cofactor">
    <cofactor evidence="1">
        <name>Mn(2+)</name>
        <dbReference type="ChEBI" id="CHEBI:29035"/>
    </cofactor>
</comment>
<dbReference type="PANTHER" id="PTHR11952:SF9">
    <property type="entry name" value="UDP-SUGAR PYROPHOSPHORYLASE"/>
    <property type="match status" value="1"/>
</dbReference>
<keyword evidence="4" id="KW-0548">Nucleotidyltransferase</keyword>
<feature type="signal peptide" evidence="8">
    <location>
        <begin position="1"/>
        <end position="16"/>
    </location>
</feature>
<evidence type="ECO:0000313" key="10">
    <source>
        <dbReference type="Proteomes" id="UP001162640"/>
    </source>
</evidence>
<proteinExistence type="inferred from homology"/>
<name>A0A9W7EV84_9STRA</name>
<organism evidence="9 10">
    <name type="scientific">Triparma laevis f. inornata</name>
    <dbReference type="NCBI Taxonomy" id="1714386"/>
    <lineage>
        <taxon>Eukaryota</taxon>
        <taxon>Sar</taxon>
        <taxon>Stramenopiles</taxon>
        <taxon>Ochrophyta</taxon>
        <taxon>Bolidophyceae</taxon>
        <taxon>Parmales</taxon>
        <taxon>Triparmaceae</taxon>
        <taxon>Triparma</taxon>
    </lineage>
</organism>
<evidence type="ECO:0000256" key="4">
    <source>
        <dbReference type="ARBA" id="ARBA00022695"/>
    </source>
</evidence>
<comment type="cofactor">
    <cofactor evidence="2">
        <name>Mg(2+)</name>
        <dbReference type="ChEBI" id="CHEBI:18420"/>
    </cofactor>
</comment>
<gene>
    <name evidence="9" type="ORF">TL16_g12172</name>
</gene>
<dbReference type="EMBL" id="BLQM01000480">
    <property type="protein sequence ID" value="GMH91847.1"/>
    <property type="molecule type" value="Genomic_DNA"/>
</dbReference>
<evidence type="ECO:0000256" key="2">
    <source>
        <dbReference type="ARBA" id="ARBA00001946"/>
    </source>
</evidence>
<sequence length="237" mass="26012">MKFLLLPLLLLPSSSSYFLPPPSRPLSLLRGGSSSLPGYDLLESISCETSDSQKSLLSAFSNLSSSSAQKLSSQIITLNKSYPTGLLSYIQKSRQLLAASGSNPFEEYIPSVPSGLNLNYEDEKFEELEKQGLSVCGDSAIVLVAGGLGERLGYSGIKISLSPYSLALKSDNTQKTYLDLYLDYVRAVQQRTGKRMKFCIMTSGDTDELTRGLVEGVQDLEVEIVMQEKGETRRWEP</sequence>
<evidence type="ECO:0000256" key="3">
    <source>
        <dbReference type="ARBA" id="ARBA00022679"/>
    </source>
</evidence>
<evidence type="ECO:0000256" key="6">
    <source>
        <dbReference type="ARBA" id="ARBA00039080"/>
    </source>
</evidence>
<evidence type="ECO:0000256" key="8">
    <source>
        <dbReference type="SAM" id="SignalP"/>
    </source>
</evidence>
<evidence type="ECO:0000256" key="1">
    <source>
        <dbReference type="ARBA" id="ARBA00001936"/>
    </source>
</evidence>
<dbReference type="GO" id="GO:0003977">
    <property type="term" value="F:UDP-N-acetylglucosamine diphosphorylase activity"/>
    <property type="evidence" value="ECO:0007669"/>
    <property type="project" value="TreeGrafter"/>
</dbReference>
<dbReference type="SUPFAM" id="SSF53448">
    <property type="entry name" value="Nucleotide-diphospho-sugar transferases"/>
    <property type="match status" value="1"/>
</dbReference>
<dbReference type="GO" id="GO:0051748">
    <property type="term" value="F:UTP-monosaccharide-1-phosphate uridylyltransferase activity"/>
    <property type="evidence" value="ECO:0007669"/>
    <property type="project" value="UniProtKB-EC"/>
</dbReference>
<dbReference type="PANTHER" id="PTHR11952">
    <property type="entry name" value="UDP- GLUCOSE PYROPHOSPHORYLASE"/>
    <property type="match status" value="1"/>
</dbReference>
<evidence type="ECO:0000256" key="5">
    <source>
        <dbReference type="ARBA" id="ARBA00038047"/>
    </source>
</evidence>
<reference evidence="10" key="1">
    <citation type="journal article" date="2023" name="Commun. Biol.">
        <title>Genome analysis of Parmales, the sister group of diatoms, reveals the evolutionary specialization of diatoms from phago-mixotrophs to photoautotrophs.</title>
        <authorList>
            <person name="Ban H."/>
            <person name="Sato S."/>
            <person name="Yoshikawa S."/>
            <person name="Yamada K."/>
            <person name="Nakamura Y."/>
            <person name="Ichinomiya M."/>
            <person name="Sato N."/>
            <person name="Blanc-Mathieu R."/>
            <person name="Endo H."/>
            <person name="Kuwata A."/>
            <person name="Ogata H."/>
        </authorList>
    </citation>
    <scope>NUCLEOTIDE SEQUENCE [LARGE SCALE GENOMIC DNA]</scope>
</reference>
<dbReference type="GO" id="GO:0006048">
    <property type="term" value="P:UDP-N-acetylglucosamine biosynthetic process"/>
    <property type="evidence" value="ECO:0007669"/>
    <property type="project" value="TreeGrafter"/>
</dbReference>
<comment type="catalytic activity">
    <reaction evidence="7">
        <text>a monosaccharide 1-phosphate + UTP + H(+) = a UDP-monosaccharide + diphosphate</text>
        <dbReference type="Rhea" id="RHEA:13205"/>
        <dbReference type="ChEBI" id="CHEBI:15378"/>
        <dbReference type="ChEBI" id="CHEBI:33019"/>
        <dbReference type="ChEBI" id="CHEBI:46398"/>
        <dbReference type="ChEBI" id="CHEBI:140358"/>
        <dbReference type="ChEBI" id="CHEBI:140359"/>
        <dbReference type="EC" id="2.7.7.64"/>
    </reaction>
</comment>
<dbReference type="InterPro" id="IPR039741">
    <property type="entry name" value="UDP-sugar_pyrophosphorylase"/>
</dbReference>
<dbReference type="AlphaFoldDB" id="A0A9W7EV84"/>
<comment type="similarity">
    <text evidence="5">Belongs to the USP family.</text>
</comment>
<protein>
    <recommendedName>
        <fullName evidence="6">UTP-monosaccharide-1-phosphate uridylyltransferase</fullName>
        <ecNumber evidence="6">2.7.7.64</ecNumber>
    </recommendedName>
</protein>
<evidence type="ECO:0000256" key="7">
    <source>
        <dbReference type="ARBA" id="ARBA00048259"/>
    </source>
</evidence>
<evidence type="ECO:0000313" key="9">
    <source>
        <dbReference type="EMBL" id="GMH91847.1"/>
    </source>
</evidence>
<accession>A0A9W7EV84</accession>
<dbReference type="EC" id="2.7.7.64" evidence="6"/>
<dbReference type="Gene3D" id="3.90.550.10">
    <property type="entry name" value="Spore Coat Polysaccharide Biosynthesis Protein SpsA, Chain A"/>
    <property type="match status" value="1"/>
</dbReference>
<dbReference type="InterPro" id="IPR002618">
    <property type="entry name" value="UDPGP_fam"/>
</dbReference>
<keyword evidence="8" id="KW-0732">Signal</keyword>
<comment type="caution">
    <text evidence="9">The sequence shown here is derived from an EMBL/GenBank/DDBJ whole genome shotgun (WGS) entry which is preliminary data.</text>
</comment>
<feature type="chain" id="PRO_5040752815" description="UTP-monosaccharide-1-phosphate uridylyltransferase" evidence="8">
    <location>
        <begin position="17"/>
        <end position="237"/>
    </location>
</feature>
<dbReference type="Pfam" id="PF01704">
    <property type="entry name" value="UDPGP"/>
    <property type="match status" value="1"/>
</dbReference>